<evidence type="ECO:0000256" key="4">
    <source>
        <dbReference type="ARBA" id="ARBA00023235"/>
    </source>
</evidence>
<dbReference type="CDD" id="cd03319">
    <property type="entry name" value="L-Ala-DL-Glu_epimerase"/>
    <property type="match status" value="1"/>
</dbReference>
<comment type="caution">
    <text evidence="7">The sequence shown here is derived from an EMBL/GenBank/DDBJ whole genome shotgun (WGS) entry which is preliminary data.</text>
</comment>
<evidence type="ECO:0000256" key="5">
    <source>
        <dbReference type="RuleBase" id="RU366006"/>
    </source>
</evidence>
<evidence type="ECO:0000256" key="2">
    <source>
        <dbReference type="ARBA" id="ARBA00022723"/>
    </source>
</evidence>
<dbReference type="SUPFAM" id="SSF54826">
    <property type="entry name" value="Enolase N-terminal domain-like"/>
    <property type="match status" value="1"/>
</dbReference>
<dbReference type="PANTHER" id="PTHR48073:SF2">
    <property type="entry name" value="O-SUCCINYLBENZOATE SYNTHASE"/>
    <property type="match status" value="1"/>
</dbReference>
<comment type="cofactor">
    <cofactor evidence="5">
        <name>Mg(2+)</name>
        <dbReference type="ChEBI" id="CHEBI:18420"/>
    </cofactor>
    <text evidence="5">Binds 1 Mg(2+) ion per subunit.</text>
</comment>
<accession>A0ABN3HB86</accession>
<feature type="domain" description="Mandelate racemase/muconate lactonizing enzyme C-terminal" evidence="6">
    <location>
        <begin position="117"/>
        <end position="213"/>
    </location>
</feature>
<evidence type="ECO:0000313" key="8">
    <source>
        <dbReference type="Proteomes" id="UP001501444"/>
    </source>
</evidence>
<keyword evidence="4 5" id="KW-0413">Isomerase</keyword>
<dbReference type="InterPro" id="IPR013342">
    <property type="entry name" value="Mandelate_racemase_C"/>
</dbReference>
<gene>
    <name evidence="7" type="ORF">GCM10010170_078050</name>
</gene>
<evidence type="ECO:0000259" key="6">
    <source>
        <dbReference type="SMART" id="SM00922"/>
    </source>
</evidence>
<dbReference type="SFLD" id="SFLDF00009">
    <property type="entry name" value="o-succinylbenzoate_synthase"/>
    <property type="match status" value="1"/>
</dbReference>
<dbReference type="Gene3D" id="3.30.390.10">
    <property type="entry name" value="Enolase-like, N-terminal domain"/>
    <property type="match status" value="1"/>
</dbReference>
<keyword evidence="8" id="KW-1185">Reference proteome</keyword>
<dbReference type="InterPro" id="IPR029065">
    <property type="entry name" value="Enolase_C-like"/>
</dbReference>
<sequence length="332" mass="34589">MPVDVALTEPFAIAGGAPPFAHNVFVRVELTSGEVRYGEAAPFTAVSGETQSSTLAAIRSCAPALVGAPVEDLRALRPVMPQAPAARCALETALSELPEISGQKALETDITIPAGTVEHAVAAAHRAAARGFATVKLKAGAAGWETDARRVQAVHAAEPSLRLIVDANCGYTLAEARRFLGALGDATLDLFEQPVPPEALADLRALTAEAPICADESVRTPDDARRVADLGVAAINVKLMKCGVLDAEQVIATAKDAGIPCMIGGMIETPLSMWYSARLAAADPALFRHVDLDTPLFMPPDVVTSPLTYDGPTLTLTSGRPDAGRWFPAGPA</sequence>
<dbReference type="SFLD" id="SFLDS00001">
    <property type="entry name" value="Enolase"/>
    <property type="match status" value="1"/>
</dbReference>
<reference evidence="7 8" key="1">
    <citation type="journal article" date="2019" name="Int. J. Syst. Evol. Microbiol.">
        <title>The Global Catalogue of Microorganisms (GCM) 10K type strain sequencing project: providing services to taxonomists for standard genome sequencing and annotation.</title>
        <authorList>
            <consortium name="The Broad Institute Genomics Platform"/>
            <consortium name="The Broad Institute Genome Sequencing Center for Infectious Disease"/>
            <person name="Wu L."/>
            <person name="Ma J."/>
        </authorList>
    </citation>
    <scope>NUCLEOTIDE SEQUENCE [LARGE SCALE GENOMIC DNA]</scope>
    <source>
        <strain evidence="7 8">JCM 3272</strain>
    </source>
</reference>
<protein>
    <recommendedName>
        <fullName evidence="5">Dipeptide epimerase</fullName>
        <ecNumber evidence="5">5.1.1.-</ecNumber>
    </recommendedName>
</protein>
<evidence type="ECO:0000256" key="1">
    <source>
        <dbReference type="ARBA" id="ARBA00008031"/>
    </source>
</evidence>
<name>A0ABN3HB86_9ACTN</name>
<evidence type="ECO:0000313" key="7">
    <source>
        <dbReference type="EMBL" id="GAA2374763.1"/>
    </source>
</evidence>
<keyword evidence="2 5" id="KW-0479">Metal-binding</keyword>
<dbReference type="Pfam" id="PF13378">
    <property type="entry name" value="MR_MLE_C"/>
    <property type="match status" value="1"/>
</dbReference>
<dbReference type="Proteomes" id="UP001501444">
    <property type="component" value="Unassembled WGS sequence"/>
</dbReference>
<dbReference type="PANTHER" id="PTHR48073">
    <property type="entry name" value="O-SUCCINYLBENZOATE SYNTHASE-RELATED"/>
    <property type="match status" value="1"/>
</dbReference>
<dbReference type="EMBL" id="BAAARV010000076">
    <property type="protein sequence ID" value="GAA2374763.1"/>
    <property type="molecule type" value="Genomic_DNA"/>
</dbReference>
<keyword evidence="3 5" id="KW-0460">Magnesium</keyword>
<dbReference type="SUPFAM" id="SSF51604">
    <property type="entry name" value="Enolase C-terminal domain-like"/>
    <property type="match status" value="1"/>
</dbReference>
<dbReference type="EC" id="5.1.1.-" evidence="5"/>
<dbReference type="InterPro" id="IPR034603">
    <property type="entry name" value="Dipeptide_epimerase"/>
</dbReference>
<comment type="similarity">
    <text evidence="1 5">Belongs to the mandelate racemase/muconate lactonizing enzyme family.</text>
</comment>
<dbReference type="Gene3D" id="3.20.20.120">
    <property type="entry name" value="Enolase-like C-terminal domain"/>
    <property type="match status" value="1"/>
</dbReference>
<organism evidence="7 8">
    <name type="scientific">Dactylosporangium salmoneum</name>
    <dbReference type="NCBI Taxonomy" id="53361"/>
    <lineage>
        <taxon>Bacteria</taxon>
        <taxon>Bacillati</taxon>
        <taxon>Actinomycetota</taxon>
        <taxon>Actinomycetes</taxon>
        <taxon>Micromonosporales</taxon>
        <taxon>Micromonosporaceae</taxon>
        <taxon>Dactylosporangium</taxon>
    </lineage>
</organism>
<dbReference type="SFLD" id="SFLDG00180">
    <property type="entry name" value="muconate_cycloisomerase"/>
    <property type="match status" value="1"/>
</dbReference>
<dbReference type="SMART" id="SM00922">
    <property type="entry name" value="MR_MLE"/>
    <property type="match status" value="1"/>
</dbReference>
<dbReference type="InterPro" id="IPR029017">
    <property type="entry name" value="Enolase-like_N"/>
</dbReference>
<dbReference type="RefSeq" id="WP_344617666.1">
    <property type="nucleotide sequence ID" value="NZ_BAAARV010000076.1"/>
</dbReference>
<evidence type="ECO:0000256" key="3">
    <source>
        <dbReference type="ARBA" id="ARBA00022842"/>
    </source>
</evidence>
<dbReference type="InterPro" id="IPR036849">
    <property type="entry name" value="Enolase-like_C_sf"/>
</dbReference>
<proteinExistence type="inferred from homology"/>